<organism evidence="1 2">
    <name type="scientific">Linum tenue</name>
    <dbReference type="NCBI Taxonomy" id="586396"/>
    <lineage>
        <taxon>Eukaryota</taxon>
        <taxon>Viridiplantae</taxon>
        <taxon>Streptophyta</taxon>
        <taxon>Embryophyta</taxon>
        <taxon>Tracheophyta</taxon>
        <taxon>Spermatophyta</taxon>
        <taxon>Magnoliopsida</taxon>
        <taxon>eudicotyledons</taxon>
        <taxon>Gunneridae</taxon>
        <taxon>Pentapetalae</taxon>
        <taxon>rosids</taxon>
        <taxon>fabids</taxon>
        <taxon>Malpighiales</taxon>
        <taxon>Linaceae</taxon>
        <taxon>Linum</taxon>
    </lineage>
</organism>
<reference evidence="1" key="1">
    <citation type="submission" date="2022-08" db="EMBL/GenBank/DDBJ databases">
        <authorList>
            <person name="Gutierrez-Valencia J."/>
        </authorList>
    </citation>
    <scope>NUCLEOTIDE SEQUENCE</scope>
</reference>
<proteinExistence type="predicted"/>
<accession>A0AAV0I770</accession>
<dbReference type="AlphaFoldDB" id="A0AAV0I770"/>
<protein>
    <submittedName>
        <fullName evidence="1">Uncharacterized protein</fullName>
    </submittedName>
</protein>
<comment type="caution">
    <text evidence="1">The sequence shown here is derived from an EMBL/GenBank/DDBJ whole genome shotgun (WGS) entry which is preliminary data.</text>
</comment>
<sequence>MICGLNQCQRSGDLSLDRLGFIVTLSLQRGLAQRFSNSSLQMLGPTCCLLTLMRKLASGTQ</sequence>
<keyword evidence="2" id="KW-1185">Reference proteome</keyword>
<evidence type="ECO:0000313" key="2">
    <source>
        <dbReference type="Proteomes" id="UP001154282"/>
    </source>
</evidence>
<name>A0AAV0I770_9ROSI</name>
<dbReference type="Proteomes" id="UP001154282">
    <property type="component" value="Unassembled WGS sequence"/>
</dbReference>
<gene>
    <name evidence="1" type="ORF">LITE_LOCUS7779</name>
</gene>
<evidence type="ECO:0000313" key="1">
    <source>
        <dbReference type="EMBL" id="CAI0393034.1"/>
    </source>
</evidence>
<dbReference type="EMBL" id="CAMGYJ010000003">
    <property type="protein sequence ID" value="CAI0393034.1"/>
    <property type="molecule type" value="Genomic_DNA"/>
</dbReference>